<proteinExistence type="predicted"/>
<dbReference type="EMBL" id="CP032680">
    <property type="protein sequence ID" value="AZZ67531.1"/>
    <property type="molecule type" value="Genomic_DNA"/>
</dbReference>
<evidence type="ECO:0000313" key="5">
    <source>
        <dbReference type="Proteomes" id="UP000283758"/>
    </source>
</evidence>
<dbReference type="InterPro" id="IPR013762">
    <property type="entry name" value="Integrase-like_cat_sf"/>
</dbReference>
<evidence type="ECO:0000256" key="2">
    <source>
        <dbReference type="SAM" id="MobiDB-lite"/>
    </source>
</evidence>
<name>A0A9W4EA97_LACJH</name>
<keyword evidence="1" id="KW-0233">DNA recombination</keyword>
<organism evidence="4 5">
    <name type="scientific">Lactobacillus johnsonii</name>
    <dbReference type="NCBI Taxonomy" id="33959"/>
    <lineage>
        <taxon>Bacteria</taxon>
        <taxon>Bacillati</taxon>
        <taxon>Bacillota</taxon>
        <taxon>Bacilli</taxon>
        <taxon>Lactobacillales</taxon>
        <taxon>Lactobacillaceae</taxon>
        <taxon>Lactobacillus</taxon>
    </lineage>
</organism>
<dbReference type="PANTHER" id="PTHR30349">
    <property type="entry name" value="PHAGE INTEGRASE-RELATED"/>
    <property type="match status" value="1"/>
</dbReference>
<dbReference type="GO" id="GO:0006310">
    <property type="term" value="P:DNA recombination"/>
    <property type="evidence" value="ECO:0007669"/>
    <property type="project" value="UniProtKB-KW"/>
</dbReference>
<feature type="region of interest" description="Disordered" evidence="2">
    <location>
        <begin position="265"/>
        <end position="287"/>
    </location>
</feature>
<evidence type="ECO:0000259" key="3">
    <source>
        <dbReference type="PROSITE" id="PS51898"/>
    </source>
</evidence>
<feature type="compositionally biased region" description="Basic residues" evidence="2">
    <location>
        <begin position="265"/>
        <end position="279"/>
    </location>
</feature>
<dbReference type="AlphaFoldDB" id="A0A9W4EA97"/>
<dbReference type="GO" id="GO:0015074">
    <property type="term" value="P:DNA integration"/>
    <property type="evidence" value="ECO:0007669"/>
    <property type="project" value="InterPro"/>
</dbReference>
<dbReference type="GO" id="GO:0003677">
    <property type="term" value="F:DNA binding"/>
    <property type="evidence" value="ECO:0007669"/>
    <property type="project" value="InterPro"/>
</dbReference>
<dbReference type="InterPro" id="IPR002104">
    <property type="entry name" value="Integrase_catalytic"/>
</dbReference>
<dbReference type="PANTHER" id="PTHR30349:SF64">
    <property type="entry name" value="PROPHAGE INTEGRASE INTD-RELATED"/>
    <property type="match status" value="1"/>
</dbReference>
<dbReference type="SUPFAM" id="SSF56349">
    <property type="entry name" value="DNA breaking-rejoining enzymes"/>
    <property type="match status" value="1"/>
</dbReference>
<dbReference type="Pfam" id="PF00589">
    <property type="entry name" value="Phage_integrase"/>
    <property type="match status" value="1"/>
</dbReference>
<dbReference type="Proteomes" id="UP000283758">
    <property type="component" value="Chromosome"/>
</dbReference>
<gene>
    <name evidence="4" type="ORF">D7321_05245</name>
</gene>
<dbReference type="CDD" id="cd01189">
    <property type="entry name" value="INT_ICEBs1_C_like"/>
    <property type="match status" value="1"/>
</dbReference>
<dbReference type="InterPro" id="IPR050090">
    <property type="entry name" value="Tyrosine_recombinase_XerCD"/>
</dbReference>
<protein>
    <submittedName>
        <fullName evidence="4">Site-specific integrase</fullName>
    </submittedName>
</protein>
<dbReference type="Gene3D" id="1.10.443.10">
    <property type="entry name" value="Intergrase catalytic core"/>
    <property type="match status" value="1"/>
</dbReference>
<reference evidence="4 5" key="1">
    <citation type="submission" date="2018-10" db="EMBL/GenBank/DDBJ databases">
        <title>Complete genome sequencing of Lactobacillus johnsonii ZLJ010.</title>
        <authorList>
            <person name="Zhang W."/>
            <person name="Ji H."/>
            <person name="Wang J."/>
            <person name="Zhang D."/>
            <person name="Liu H."/>
            <person name="Wang S."/>
            <person name="Wang Y."/>
        </authorList>
    </citation>
    <scope>NUCLEOTIDE SEQUENCE [LARGE SCALE GENOMIC DNA]</scope>
    <source>
        <strain evidence="4 5">ZLJ010</strain>
    </source>
</reference>
<sequence>MKIEYQKEYAVTMRTISKGKYQFRQKYPDPLLSTPDKIVLKVATVVLTKKTSQAWQQARTILKNKIDAKMSVSRISSITLEQLKEHYFEYLDKQDKINKDSKYQSHYIYKSHINIFLKEKDVDPSTVIENLNTPYFKRYFDKMLETKSWSYTNVRRAALWNMFDFGLGYGYLNFNPLQNFHLRKLETPQSELDLNIEDKYLTDDEYHRLLAEFRKRGRNDYVDFIQFLYFMGLRVGEGGSLRTKDIVKVNGKYYANINGTLMKKHKSNSKRGQFKKKPGAKSDSSNRQVYLPPEAVKIYKRHDLGREFLFTKKTTKNAIEANSVNRYLKRIAPYAGIDPDKLTSHIFRHTHVSKLAEQGVPLEMIKKRVGHSDSKITEEIYYHITGKARTDFENQIDAFSKKSKFE</sequence>
<dbReference type="RefSeq" id="WP_127835734.1">
    <property type="nucleotide sequence ID" value="NZ_CP032680.1"/>
</dbReference>
<evidence type="ECO:0000256" key="1">
    <source>
        <dbReference type="ARBA" id="ARBA00023172"/>
    </source>
</evidence>
<evidence type="ECO:0000313" key="4">
    <source>
        <dbReference type="EMBL" id="AZZ67531.1"/>
    </source>
</evidence>
<accession>A0A9W4EA97</accession>
<dbReference type="PROSITE" id="PS51898">
    <property type="entry name" value="TYR_RECOMBINASE"/>
    <property type="match status" value="1"/>
</dbReference>
<feature type="domain" description="Tyr recombinase" evidence="3">
    <location>
        <begin position="196"/>
        <end position="397"/>
    </location>
</feature>
<dbReference type="InterPro" id="IPR011010">
    <property type="entry name" value="DNA_brk_join_enz"/>
</dbReference>